<keyword evidence="6 8" id="KW-0012">Acyltransferase</keyword>
<comment type="similarity">
    <text evidence="2 8">Belongs to the acetyltransferase family. EctA subfamily.</text>
</comment>
<evidence type="ECO:0000313" key="11">
    <source>
        <dbReference type="EMBL" id="SNY46194.1"/>
    </source>
</evidence>
<evidence type="ECO:0000256" key="8">
    <source>
        <dbReference type="RuleBase" id="RU365045"/>
    </source>
</evidence>
<dbReference type="GO" id="GO:0019491">
    <property type="term" value="P:ectoine biosynthetic process"/>
    <property type="evidence" value="ECO:0007669"/>
    <property type="project" value="UniProtKB-UniPathway"/>
</dbReference>
<feature type="domain" description="N-acetyltransferase" evidence="9">
    <location>
        <begin position="13"/>
        <end position="167"/>
    </location>
</feature>
<evidence type="ECO:0000256" key="6">
    <source>
        <dbReference type="ARBA" id="ARBA00023315"/>
    </source>
</evidence>
<reference evidence="11 12" key="1">
    <citation type="submission" date="2017-09" db="EMBL/GenBank/DDBJ databases">
        <authorList>
            <person name="Ehlers B."/>
            <person name="Leendertz F.H."/>
        </authorList>
    </citation>
    <scope>NUCLEOTIDE SEQUENCE [LARGE SCALE GENOMIC DNA]</scope>
    <source>
        <strain evidence="11 12">CGMCC 1.12662</strain>
    </source>
</reference>
<dbReference type="AlphaFoldDB" id="A0A285IDY7"/>
<reference evidence="10 13" key="2">
    <citation type="journal article" date="2018" name="Int. J. Syst. Evol. Microbiol.">
        <title>Pseudooceanicola lipolyticus sp. nov., a marine alphaproteobacterium, reclassification of Oceanicola flagellatus as Pseudooceanicola flagellatus comb. nov. and emended description of the genus Pseudooceanicola.</title>
        <authorList>
            <person name="Huang M.-M."/>
            <person name="Guo L.-L."/>
            <person name="Wu Y.-H."/>
            <person name="Lai Q.-L."/>
            <person name="Shao Z.-Z."/>
            <person name="Wang C.-S."/>
            <person name="Wu M."/>
            <person name="Xu X.-W."/>
        </authorList>
    </citation>
    <scope>NUCLEOTIDE SEQUENCE [LARGE SCALE GENOMIC DNA]</scope>
    <source>
        <strain evidence="10 13">Ar-45</strain>
    </source>
</reference>
<evidence type="ECO:0000313" key="10">
    <source>
        <dbReference type="EMBL" id="PJE29198.1"/>
    </source>
</evidence>
<keyword evidence="13" id="KW-1185">Reference proteome</keyword>
<dbReference type="CDD" id="cd04301">
    <property type="entry name" value="NAT_SF"/>
    <property type="match status" value="1"/>
</dbReference>
<dbReference type="InterPro" id="IPR000182">
    <property type="entry name" value="GNAT_dom"/>
</dbReference>
<dbReference type="EMBL" id="PGTD01000016">
    <property type="protein sequence ID" value="PJE29198.1"/>
    <property type="molecule type" value="Genomic_DNA"/>
</dbReference>
<evidence type="ECO:0000259" key="9">
    <source>
        <dbReference type="PROSITE" id="PS51186"/>
    </source>
</evidence>
<evidence type="ECO:0000256" key="5">
    <source>
        <dbReference type="ARBA" id="ARBA00022679"/>
    </source>
</evidence>
<dbReference type="OrthoDB" id="2436196at2"/>
<evidence type="ECO:0000256" key="3">
    <source>
        <dbReference type="ARBA" id="ARBA00012355"/>
    </source>
</evidence>
<comment type="function">
    <text evidence="8">Catalyzes the acetylation of L-2,4-diaminobutyrate (DABA) to gamma-N-acetyl-alpha,gamma-diaminobutyric acid (ADABA) with acetyl coenzyme A.</text>
</comment>
<evidence type="ECO:0000313" key="13">
    <source>
        <dbReference type="Proteomes" id="UP000231702"/>
    </source>
</evidence>
<dbReference type="EMBL" id="OBEA01000002">
    <property type="protein sequence ID" value="SNY46194.1"/>
    <property type="molecule type" value="Genomic_DNA"/>
</dbReference>
<name>A0A285IDY7_9RHOB</name>
<dbReference type="PROSITE" id="PS51186">
    <property type="entry name" value="GNAT"/>
    <property type="match status" value="1"/>
</dbReference>
<comment type="pathway">
    <text evidence="1 8">Amine and polyamine biosynthesis; ectoine biosynthesis; L-ectoine from L-aspartate 4-semialdehyde: step 2/3.</text>
</comment>
<dbReference type="RefSeq" id="WP_097144717.1">
    <property type="nucleotide sequence ID" value="NZ_OBEA01000002.1"/>
</dbReference>
<protein>
    <recommendedName>
        <fullName evidence="4 8">L-2,4-diaminobutyric acid acetyltransferase</fullName>
        <shortName evidence="8">DABA acetyltransferase</shortName>
        <ecNumber evidence="3 8">2.3.1.178</ecNumber>
    </recommendedName>
</protein>
<comment type="catalytic activity">
    <reaction evidence="7 8">
        <text>L-2,4-diaminobutanoate + acetyl-CoA = (2S)-4-acetamido-2-aminobutanoate + CoA + H(+)</text>
        <dbReference type="Rhea" id="RHEA:16901"/>
        <dbReference type="ChEBI" id="CHEBI:15378"/>
        <dbReference type="ChEBI" id="CHEBI:57287"/>
        <dbReference type="ChEBI" id="CHEBI:57288"/>
        <dbReference type="ChEBI" id="CHEBI:58761"/>
        <dbReference type="ChEBI" id="CHEBI:58929"/>
        <dbReference type="EC" id="2.3.1.178"/>
    </reaction>
</comment>
<dbReference type="Proteomes" id="UP000231655">
    <property type="component" value="Unassembled WGS sequence"/>
</dbReference>
<dbReference type="InterPro" id="IPR016181">
    <property type="entry name" value="Acyl_CoA_acyltransferase"/>
</dbReference>
<gene>
    <name evidence="8 10" type="primary">ectA</name>
    <name evidence="10" type="ORF">CVM39_12245</name>
    <name evidence="11" type="ORF">SAMN06297129_0914</name>
</gene>
<evidence type="ECO:0000256" key="1">
    <source>
        <dbReference type="ARBA" id="ARBA00004978"/>
    </source>
</evidence>
<dbReference type="Gene3D" id="3.40.630.30">
    <property type="match status" value="1"/>
</dbReference>
<evidence type="ECO:0000256" key="4">
    <source>
        <dbReference type="ARBA" id="ARBA00017935"/>
    </source>
</evidence>
<organism evidence="11 12">
    <name type="scientific">Pseudooceanicola antarcticus</name>
    <dbReference type="NCBI Taxonomy" id="1247613"/>
    <lineage>
        <taxon>Bacteria</taxon>
        <taxon>Pseudomonadati</taxon>
        <taxon>Pseudomonadota</taxon>
        <taxon>Alphaproteobacteria</taxon>
        <taxon>Rhodobacterales</taxon>
        <taxon>Paracoccaceae</taxon>
        <taxon>Pseudooceanicola</taxon>
    </lineage>
</organism>
<sequence>MLDGSGTLRPTNLTLRKPTSEDGSAIWDLVRACKPLDENSMYCNLVQCDHFADTCVLAEEAEKGVIGWISGHMVPSDPGTLFVWQVAVSAEARGMGLGGKMLSHLVNRDGLDVERIKTTITADNEASWALFRRFSDRMGGDLSHAPHYTRSDHFDGAHATEHMVTIELGSEAGSAAKKAA</sequence>
<dbReference type="UniPathway" id="UPA00067">
    <property type="reaction ID" value="UER00122"/>
</dbReference>
<dbReference type="NCBIfam" id="TIGR02406">
    <property type="entry name" value="ectoine_EctA"/>
    <property type="match status" value="1"/>
</dbReference>
<dbReference type="Pfam" id="PF00583">
    <property type="entry name" value="Acetyltransf_1"/>
    <property type="match status" value="1"/>
</dbReference>
<dbReference type="InterPro" id="IPR012772">
    <property type="entry name" value="Ectoine_EctA"/>
</dbReference>
<evidence type="ECO:0000313" key="12">
    <source>
        <dbReference type="Proteomes" id="UP000231655"/>
    </source>
</evidence>
<proteinExistence type="inferred from homology"/>
<dbReference type="GO" id="GO:0033816">
    <property type="term" value="F:diaminobutyrate acetyltransferase activity"/>
    <property type="evidence" value="ECO:0007669"/>
    <property type="project" value="UniProtKB-EC"/>
</dbReference>
<dbReference type="SUPFAM" id="SSF55729">
    <property type="entry name" value="Acyl-CoA N-acyltransferases (Nat)"/>
    <property type="match status" value="1"/>
</dbReference>
<evidence type="ECO:0000256" key="7">
    <source>
        <dbReference type="ARBA" id="ARBA00048924"/>
    </source>
</evidence>
<keyword evidence="5 8" id="KW-0808">Transferase</keyword>
<evidence type="ECO:0000256" key="2">
    <source>
        <dbReference type="ARBA" id="ARBA00010712"/>
    </source>
</evidence>
<accession>A0A285IDY7</accession>
<dbReference type="Proteomes" id="UP000231702">
    <property type="component" value="Unassembled WGS sequence"/>
</dbReference>
<dbReference type="EC" id="2.3.1.178" evidence="3 8"/>